<protein>
    <submittedName>
        <fullName evidence="1">Uncharacterized protein</fullName>
    </submittedName>
</protein>
<comment type="caution">
    <text evidence="1">The sequence shown here is derived from an EMBL/GenBank/DDBJ whole genome shotgun (WGS) entry which is preliminary data.</text>
</comment>
<evidence type="ECO:0000313" key="2">
    <source>
        <dbReference type="Proteomes" id="UP000027466"/>
    </source>
</evidence>
<proteinExistence type="predicted"/>
<dbReference type="RefSeq" id="WP_035936240.1">
    <property type="nucleotide sequence ID" value="NZ_CADFFX010000009.1"/>
</dbReference>
<dbReference type="EMBL" id="JFHC01000137">
    <property type="protein sequence ID" value="KDR37794.1"/>
    <property type="molecule type" value="Genomic_DNA"/>
</dbReference>
<sequence length="90" mass="9647">MQKDIEVGDYLLAMNTEEKCDPADAESVVGFNVRVIVTRLDRQPVHGSMLTEDSGELTGGHGPFPTVADAIAHGEAWGRHFVSRILGGAV</sequence>
<reference evidence="1 2" key="1">
    <citation type="submission" date="2014-03" db="EMBL/GenBank/DDBJ databases">
        <title>Draft Genome Sequences of Four Burkholderia Strains.</title>
        <authorList>
            <person name="Liu X.Y."/>
            <person name="Li C.X."/>
            <person name="Xu J.H."/>
        </authorList>
    </citation>
    <scope>NUCLEOTIDE SEQUENCE [LARGE SCALE GENOMIC DNA]</scope>
    <source>
        <strain evidence="1 2">DSM 50014</strain>
    </source>
</reference>
<dbReference type="Proteomes" id="UP000027466">
    <property type="component" value="Unassembled WGS sequence"/>
</dbReference>
<keyword evidence="2" id="KW-1185">Reference proteome</keyword>
<name>A0A069PDB0_9BURK</name>
<accession>A0A069PDB0</accession>
<gene>
    <name evidence="1" type="ORF">BG61_07055</name>
</gene>
<organism evidence="1 2">
    <name type="scientific">Caballeronia glathei</name>
    <dbReference type="NCBI Taxonomy" id="60547"/>
    <lineage>
        <taxon>Bacteria</taxon>
        <taxon>Pseudomonadati</taxon>
        <taxon>Pseudomonadota</taxon>
        <taxon>Betaproteobacteria</taxon>
        <taxon>Burkholderiales</taxon>
        <taxon>Burkholderiaceae</taxon>
        <taxon>Caballeronia</taxon>
    </lineage>
</organism>
<dbReference type="AlphaFoldDB" id="A0A069PDB0"/>
<evidence type="ECO:0000313" key="1">
    <source>
        <dbReference type="EMBL" id="KDR37794.1"/>
    </source>
</evidence>